<dbReference type="InterPro" id="IPR038157">
    <property type="entry name" value="FeoA_core_dom"/>
</dbReference>
<sequence>MCLTHLQELQKAVVTAVSGNQELLKRLASMGLCSGTTVRMLKARKKGPLLVECKGTYLALSYDIASRIRLEPAQAVL</sequence>
<dbReference type="SUPFAM" id="SSF50037">
    <property type="entry name" value="C-terminal domain of transcriptional repressors"/>
    <property type="match status" value="1"/>
</dbReference>
<feature type="domain" description="Ferrous iron transporter FeoA-like" evidence="2">
    <location>
        <begin position="1"/>
        <end position="72"/>
    </location>
</feature>
<dbReference type="PANTHER" id="PTHR43151">
    <property type="entry name" value="FEOA FAMILY PROTEIN"/>
    <property type="match status" value="1"/>
</dbReference>
<dbReference type="STRING" id="207559.Dde_1599"/>
<gene>
    <name evidence="3" type="ordered locus">Dde_1599</name>
</gene>
<dbReference type="PANTHER" id="PTHR43151:SF1">
    <property type="entry name" value="SSR2333 PROTEIN"/>
    <property type="match status" value="1"/>
</dbReference>
<dbReference type="Proteomes" id="UP000002710">
    <property type="component" value="Chromosome"/>
</dbReference>
<evidence type="ECO:0000259" key="2">
    <source>
        <dbReference type="SMART" id="SM00899"/>
    </source>
</evidence>
<dbReference type="KEGG" id="dde:Dde_1599"/>
<evidence type="ECO:0000313" key="4">
    <source>
        <dbReference type="Proteomes" id="UP000002710"/>
    </source>
</evidence>
<keyword evidence="4" id="KW-1185">Reference proteome</keyword>
<dbReference type="GO" id="GO:0046914">
    <property type="term" value="F:transition metal ion binding"/>
    <property type="evidence" value="ECO:0007669"/>
    <property type="project" value="InterPro"/>
</dbReference>
<dbReference type="HOGENOM" id="CLU_150646_6_3_7"/>
<dbReference type="AlphaFoldDB" id="Q311K0"/>
<evidence type="ECO:0000256" key="1">
    <source>
        <dbReference type="ARBA" id="ARBA00023004"/>
    </source>
</evidence>
<dbReference type="InterPro" id="IPR007167">
    <property type="entry name" value="Fe-transptr_FeoA-like"/>
</dbReference>
<dbReference type="Gene3D" id="2.30.30.90">
    <property type="match status" value="1"/>
</dbReference>
<protein>
    <submittedName>
        <fullName evidence="3">FeoA family protein</fullName>
    </submittedName>
</protein>
<dbReference type="InterPro" id="IPR053184">
    <property type="entry name" value="FeoA-like"/>
</dbReference>
<proteinExistence type="predicted"/>
<dbReference type="RefSeq" id="WP_011367554.1">
    <property type="nucleotide sequence ID" value="NC_007519.1"/>
</dbReference>
<dbReference type="InterPro" id="IPR008988">
    <property type="entry name" value="Transcriptional_repressor_C"/>
</dbReference>
<keyword evidence="1" id="KW-0408">Iron</keyword>
<dbReference type="EMBL" id="CP000112">
    <property type="protein sequence ID" value="ABB38396.1"/>
    <property type="molecule type" value="Genomic_DNA"/>
</dbReference>
<dbReference type="Pfam" id="PF04023">
    <property type="entry name" value="FeoA"/>
    <property type="match status" value="1"/>
</dbReference>
<organism evidence="3 4">
    <name type="scientific">Oleidesulfovibrio alaskensis (strain ATCC BAA-1058 / DSM 17464 / G20)</name>
    <name type="common">Desulfovibrio alaskensis</name>
    <dbReference type="NCBI Taxonomy" id="207559"/>
    <lineage>
        <taxon>Bacteria</taxon>
        <taxon>Pseudomonadati</taxon>
        <taxon>Thermodesulfobacteriota</taxon>
        <taxon>Desulfovibrionia</taxon>
        <taxon>Desulfovibrionales</taxon>
        <taxon>Desulfovibrionaceae</taxon>
        <taxon>Oleidesulfovibrio</taxon>
    </lineage>
</organism>
<evidence type="ECO:0000313" key="3">
    <source>
        <dbReference type="EMBL" id="ABB38396.1"/>
    </source>
</evidence>
<dbReference type="SMART" id="SM00899">
    <property type="entry name" value="FeoA"/>
    <property type="match status" value="1"/>
</dbReference>
<name>Q311K0_OLEA2</name>
<reference evidence="3 4" key="1">
    <citation type="journal article" date="2011" name="J. Bacteriol.">
        <title>Complete genome sequence and updated annotation of Desulfovibrio alaskensis G20.</title>
        <authorList>
            <person name="Hauser L.J."/>
            <person name="Land M.L."/>
            <person name="Brown S.D."/>
            <person name="Larimer F."/>
            <person name="Keller K.L."/>
            <person name="Rapp-Giles B.J."/>
            <person name="Price M.N."/>
            <person name="Lin M."/>
            <person name="Bruce D.C."/>
            <person name="Detter J.C."/>
            <person name="Tapia R."/>
            <person name="Han C.S."/>
            <person name="Goodwin L.A."/>
            <person name="Cheng J.F."/>
            <person name="Pitluck S."/>
            <person name="Copeland A."/>
            <person name="Lucas S."/>
            <person name="Nolan M."/>
            <person name="Lapidus A.L."/>
            <person name="Palumbo A.V."/>
            <person name="Wall J.D."/>
        </authorList>
    </citation>
    <scope>NUCLEOTIDE SEQUENCE [LARGE SCALE GENOMIC DNA]</scope>
    <source>
        <strain evidence="4">ATCC BAA 1058 / DSM 17464 / G20</strain>
    </source>
</reference>
<accession>Q311K0</accession>